<keyword evidence="4" id="KW-0238">DNA-binding</keyword>
<dbReference type="SUPFAM" id="SSF88659">
    <property type="entry name" value="Sigma3 and sigma4 domains of RNA polymerase sigma factors"/>
    <property type="match status" value="1"/>
</dbReference>
<keyword evidence="5" id="KW-0804">Transcription</keyword>
<evidence type="ECO:0000256" key="6">
    <source>
        <dbReference type="SAM" id="MobiDB-lite"/>
    </source>
</evidence>
<dbReference type="Proteomes" id="UP000319004">
    <property type="component" value="Chromosome"/>
</dbReference>
<dbReference type="EMBL" id="CP037423">
    <property type="protein sequence ID" value="QDV42674.1"/>
    <property type="molecule type" value="Genomic_DNA"/>
</dbReference>
<dbReference type="InterPro" id="IPR039425">
    <property type="entry name" value="RNA_pol_sigma-70-like"/>
</dbReference>
<feature type="domain" description="RNA polymerase sigma-70 ECF-like HTH" evidence="7">
    <location>
        <begin position="6"/>
        <end position="116"/>
    </location>
</feature>
<comment type="similarity">
    <text evidence="1">Belongs to the sigma-70 factor family. ECF subfamily.</text>
</comment>
<accession>A0A518HPA4</accession>
<feature type="domain" description="RNA polymerase sigma-70 ECF-like HTH" evidence="7">
    <location>
        <begin position="196"/>
        <end position="271"/>
    </location>
</feature>
<evidence type="ECO:0000259" key="7">
    <source>
        <dbReference type="Pfam" id="PF07638"/>
    </source>
</evidence>
<dbReference type="Pfam" id="PF07638">
    <property type="entry name" value="Sigma70_ECF"/>
    <property type="match status" value="2"/>
</dbReference>
<dbReference type="InterPro" id="IPR014284">
    <property type="entry name" value="RNA_pol_sigma-70_dom"/>
</dbReference>
<evidence type="ECO:0000313" key="9">
    <source>
        <dbReference type="Proteomes" id="UP000319004"/>
    </source>
</evidence>
<evidence type="ECO:0000256" key="5">
    <source>
        <dbReference type="ARBA" id="ARBA00023163"/>
    </source>
</evidence>
<dbReference type="GO" id="GO:0003677">
    <property type="term" value="F:DNA binding"/>
    <property type="evidence" value="ECO:0007669"/>
    <property type="project" value="UniProtKB-KW"/>
</dbReference>
<dbReference type="InterPro" id="IPR053812">
    <property type="entry name" value="HTH_Sigma70_ECF-like"/>
</dbReference>
<dbReference type="PANTHER" id="PTHR43133">
    <property type="entry name" value="RNA POLYMERASE ECF-TYPE SIGMA FACTO"/>
    <property type="match status" value="1"/>
</dbReference>
<feature type="compositionally biased region" description="Polar residues" evidence="6">
    <location>
        <begin position="132"/>
        <end position="146"/>
    </location>
</feature>
<evidence type="ECO:0000256" key="2">
    <source>
        <dbReference type="ARBA" id="ARBA00023015"/>
    </source>
</evidence>
<feature type="compositionally biased region" description="Basic and acidic residues" evidence="6">
    <location>
        <begin position="196"/>
        <end position="210"/>
    </location>
</feature>
<protein>
    <submittedName>
        <fullName evidence="8">RNA polymerase sigma factor</fullName>
    </submittedName>
</protein>
<dbReference type="KEGG" id="snep:Enr13x_25240"/>
<evidence type="ECO:0000256" key="4">
    <source>
        <dbReference type="ARBA" id="ARBA00023125"/>
    </source>
</evidence>
<dbReference type="SUPFAM" id="SSF88946">
    <property type="entry name" value="Sigma2 domain of RNA polymerase sigma factors"/>
    <property type="match status" value="1"/>
</dbReference>
<dbReference type="GO" id="GO:0016987">
    <property type="term" value="F:sigma factor activity"/>
    <property type="evidence" value="ECO:0007669"/>
    <property type="project" value="UniProtKB-KW"/>
</dbReference>
<dbReference type="Gene3D" id="1.10.10.10">
    <property type="entry name" value="Winged helix-like DNA-binding domain superfamily/Winged helix DNA-binding domain"/>
    <property type="match status" value="1"/>
</dbReference>
<dbReference type="AlphaFoldDB" id="A0A518HPA4"/>
<sequence length="286" mass="31418">MLMSESSITLILNQLRQAGTDEERQSAAAKLYRCYRGQVERVARTRLTPGGGLADEEDVAQSAFRSFFDRIETGQLDALVTGGQAWAILARLTRNKAIDSVRYDNALCRGGEGGRRPAEPPPGESGKDDSVNDVSGNGDATPSTRLNRLEPRSGSYHSGVPRQGATASGRNRLLIGDGPKPSSSRIEFASQRAGRKREDYPLDSVRDRNQRSGAEQAASNEAIERFLEQLSEATLRGIVSLKLHGFTNEEIAEQLGCATRTVERKLNLIRRLWSPILENSDEHRPT</sequence>
<reference evidence="8 9" key="1">
    <citation type="submission" date="2019-03" db="EMBL/GenBank/DDBJ databases">
        <title>Deep-cultivation of Planctomycetes and their phenomic and genomic characterization uncovers novel biology.</title>
        <authorList>
            <person name="Wiegand S."/>
            <person name="Jogler M."/>
            <person name="Boedeker C."/>
            <person name="Pinto D."/>
            <person name="Vollmers J."/>
            <person name="Rivas-Marin E."/>
            <person name="Kohn T."/>
            <person name="Peeters S.H."/>
            <person name="Heuer A."/>
            <person name="Rast P."/>
            <person name="Oberbeckmann S."/>
            <person name="Bunk B."/>
            <person name="Jeske O."/>
            <person name="Meyerdierks A."/>
            <person name="Storesund J.E."/>
            <person name="Kallscheuer N."/>
            <person name="Luecker S."/>
            <person name="Lage O.M."/>
            <person name="Pohl T."/>
            <person name="Merkel B.J."/>
            <person name="Hornburger P."/>
            <person name="Mueller R.-W."/>
            <person name="Bruemmer F."/>
            <person name="Labrenz M."/>
            <person name="Spormann A.M."/>
            <person name="Op den Camp H."/>
            <person name="Overmann J."/>
            <person name="Amann R."/>
            <person name="Jetten M.S.M."/>
            <person name="Mascher T."/>
            <person name="Medema M.H."/>
            <person name="Devos D.P."/>
            <person name="Kaster A.-K."/>
            <person name="Ovreas L."/>
            <person name="Rohde M."/>
            <person name="Galperin M.Y."/>
            <person name="Jogler C."/>
        </authorList>
    </citation>
    <scope>NUCLEOTIDE SEQUENCE [LARGE SCALE GENOMIC DNA]</scope>
    <source>
        <strain evidence="8 9">Enr13</strain>
    </source>
</reference>
<dbReference type="Gene3D" id="1.10.1740.10">
    <property type="match status" value="1"/>
</dbReference>
<evidence type="ECO:0000256" key="3">
    <source>
        <dbReference type="ARBA" id="ARBA00023082"/>
    </source>
</evidence>
<keyword evidence="9" id="KW-1185">Reference proteome</keyword>
<dbReference type="OrthoDB" id="291381at2"/>
<gene>
    <name evidence="8" type="ORF">Enr13x_25240</name>
</gene>
<name>A0A518HPA4_9BACT</name>
<feature type="region of interest" description="Disordered" evidence="6">
    <location>
        <begin position="107"/>
        <end position="218"/>
    </location>
</feature>
<dbReference type="PANTHER" id="PTHR43133:SF8">
    <property type="entry name" value="RNA POLYMERASE SIGMA FACTOR HI_1459-RELATED"/>
    <property type="match status" value="1"/>
</dbReference>
<evidence type="ECO:0000313" key="8">
    <source>
        <dbReference type="EMBL" id="QDV42674.1"/>
    </source>
</evidence>
<organism evidence="8 9">
    <name type="scientific">Stieleria neptunia</name>
    <dbReference type="NCBI Taxonomy" id="2527979"/>
    <lineage>
        <taxon>Bacteria</taxon>
        <taxon>Pseudomonadati</taxon>
        <taxon>Planctomycetota</taxon>
        <taxon>Planctomycetia</taxon>
        <taxon>Pirellulales</taxon>
        <taxon>Pirellulaceae</taxon>
        <taxon>Stieleria</taxon>
    </lineage>
</organism>
<dbReference type="InterPro" id="IPR013325">
    <property type="entry name" value="RNA_pol_sigma_r2"/>
</dbReference>
<dbReference type="NCBIfam" id="TIGR02937">
    <property type="entry name" value="sigma70-ECF"/>
    <property type="match status" value="1"/>
</dbReference>
<evidence type="ECO:0000256" key="1">
    <source>
        <dbReference type="ARBA" id="ARBA00010641"/>
    </source>
</evidence>
<dbReference type="GO" id="GO:0006352">
    <property type="term" value="P:DNA-templated transcription initiation"/>
    <property type="evidence" value="ECO:0007669"/>
    <property type="project" value="InterPro"/>
</dbReference>
<keyword evidence="3" id="KW-0731">Sigma factor</keyword>
<proteinExistence type="inferred from homology"/>
<dbReference type="InterPro" id="IPR013324">
    <property type="entry name" value="RNA_pol_sigma_r3/r4-like"/>
</dbReference>
<keyword evidence="2" id="KW-0805">Transcription regulation</keyword>
<dbReference type="InterPro" id="IPR036388">
    <property type="entry name" value="WH-like_DNA-bd_sf"/>
</dbReference>